<proteinExistence type="predicted"/>
<feature type="transmembrane region" description="Helical" evidence="5">
    <location>
        <begin position="12"/>
        <end position="32"/>
    </location>
</feature>
<feature type="transmembrane region" description="Helical" evidence="5">
    <location>
        <begin position="116"/>
        <end position="141"/>
    </location>
</feature>
<dbReference type="RefSeq" id="XP_045957226.1">
    <property type="nucleotide sequence ID" value="XM_046103012.1"/>
</dbReference>
<dbReference type="GeneID" id="70131904"/>
<keyword evidence="3 5" id="KW-1133">Transmembrane helix</keyword>
<accession>A0A9P8UIX7</accession>
<dbReference type="AlphaFoldDB" id="A0A9P8UIX7"/>
<dbReference type="InterPro" id="IPR007568">
    <property type="entry name" value="RTA1"/>
</dbReference>
<feature type="transmembrane region" description="Helical" evidence="5">
    <location>
        <begin position="39"/>
        <end position="62"/>
    </location>
</feature>
<dbReference type="PANTHER" id="PTHR31465:SF35">
    <property type="entry name" value="RTA1 DOMAIN PROTEIN-RELATED"/>
    <property type="match status" value="1"/>
</dbReference>
<feature type="transmembrane region" description="Helical" evidence="5">
    <location>
        <begin position="232"/>
        <end position="252"/>
    </location>
</feature>
<keyword evidence="2 5" id="KW-0812">Transmembrane</keyword>
<dbReference type="EMBL" id="JAGPXC010000005">
    <property type="protein sequence ID" value="KAH6652949.1"/>
    <property type="molecule type" value="Genomic_DNA"/>
</dbReference>
<gene>
    <name evidence="6" type="ORF">BKA67DRAFT_568057</name>
</gene>
<protein>
    <submittedName>
        <fullName evidence="6">RTA1 like protein-domain-containing protein</fullName>
    </submittedName>
</protein>
<reference evidence="6" key="1">
    <citation type="journal article" date="2021" name="Nat. Commun.">
        <title>Genetic determinants of endophytism in the Arabidopsis root mycobiome.</title>
        <authorList>
            <person name="Mesny F."/>
            <person name="Miyauchi S."/>
            <person name="Thiergart T."/>
            <person name="Pickel B."/>
            <person name="Atanasova L."/>
            <person name="Karlsson M."/>
            <person name="Huettel B."/>
            <person name="Barry K.W."/>
            <person name="Haridas S."/>
            <person name="Chen C."/>
            <person name="Bauer D."/>
            <person name="Andreopoulos W."/>
            <person name="Pangilinan J."/>
            <person name="LaButti K."/>
            <person name="Riley R."/>
            <person name="Lipzen A."/>
            <person name="Clum A."/>
            <person name="Drula E."/>
            <person name="Henrissat B."/>
            <person name="Kohler A."/>
            <person name="Grigoriev I.V."/>
            <person name="Martin F.M."/>
            <person name="Hacquard S."/>
        </authorList>
    </citation>
    <scope>NUCLEOTIDE SEQUENCE</scope>
    <source>
        <strain evidence="6">MPI-SDFR-AT-0073</strain>
    </source>
</reference>
<evidence type="ECO:0000256" key="1">
    <source>
        <dbReference type="ARBA" id="ARBA00004141"/>
    </source>
</evidence>
<feature type="transmembrane region" description="Helical" evidence="5">
    <location>
        <begin position="197"/>
        <end position="217"/>
    </location>
</feature>
<comment type="subcellular location">
    <subcellularLocation>
        <location evidence="1">Membrane</location>
        <topology evidence="1">Multi-pass membrane protein</topology>
    </subcellularLocation>
</comment>
<evidence type="ECO:0000313" key="7">
    <source>
        <dbReference type="Proteomes" id="UP000758603"/>
    </source>
</evidence>
<dbReference type="PANTHER" id="PTHR31465">
    <property type="entry name" value="PROTEIN RTA1-RELATED"/>
    <property type="match status" value="1"/>
</dbReference>
<comment type="caution">
    <text evidence="6">The sequence shown here is derived from an EMBL/GenBank/DDBJ whole genome shotgun (WGS) entry which is preliminary data.</text>
</comment>
<evidence type="ECO:0000256" key="2">
    <source>
        <dbReference type="ARBA" id="ARBA00022692"/>
    </source>
</evidence>
<sequence>MAVFKYYHYDPSMAAAALFLSLFAISTLTHIYQLTRHRTWYFIPFVIGGLCETIGYGGRIGSALETPDWTLTPYIIQTLLILIAPALFAASVYMILGRIIRLVDGEKYSVIPARWLTKIFVTLDVISFLMQGGGGGLLASANDADGLQRGQNIIMGGLAVQLIGFSVFILVSILFHWRILQNPTSTSATSNAPWQRFLYVLYAVSVLILIRSIFRIIEYGQGWDGSLQTFEAVLYIFDGLLMLSAMILLNIWHPSRIISAAPDRKSLESMTEEGFRLESRQA</sequence>
<organism evidence="6 7">
    <name type="scientific">Truncatella angustata</name>
    <dbReference type="NCBI Taxonomy" id="152316"/>
    <lineage>
        <taxon>Eukaryota</taxon>
        <taxon>Fungi</taxon>
        <taxon>Dikarya</taxon>
        <taxon>Ascomycota</taxon>
        <taxon>Pezizomycotina</taxon>
        <taxon>Sordariomycetes</taxon>
        <taxon>Xylariomycetidae</taxon>
        <taxon>Amphisphaeriales</taxon>
        <taxon>Sporocadaceae</taxon>
        <taxon>Truncatella</taxon>
    </lineage>
</organism>
<feature type="transmembrane region" description="Helical" evidence="5">
    <location>
        <begin position="153"/>
        <end position="177"/>
    </location>
</feature>
<evidence type="ECO:0000256" key="3">
    <source>
        <dbReference type="ARBA" id="ARBA00022989"/>
    </source>
</evidence>
<dbReference type="Pfam" id="PF04479">
    <property type="entry name" value="RTA1"/>
    <property type="match status" value="1"/>
</dbReference>
<keyword evidence="7" id="KW-1185">Reference proteome</keyword>
<feature type="transmembrane region" description="Helical" evidence="5">
    <location>
        <begin position="74"/>
        <end position="96"/>
    </location>
</feature>
<dbReference type="Proteomes" id="UP000758603">
    <property type="component" value="Unassembled WGS sequence"/>
</dbReference>
<dbReference type="GO" id="GO:0016020">
    <property type="term" value="C:membrane"/>
    <property type="evidence" value="ECO:0007669"/>
    <property type="project" value="UniProtKB-SubCell"/>
</dbReference>
<dbReference type="OrthoDB" id="3358017at2759"/>
<keyword evidence="4 5" id="KW-0472">Membrane</keyword>
<evidence type="ECO:0000313" key="6">
    <source>
        <dbReference type="EMBL" id="KAH6652949.1"/>
    </source>
</evidence>
<name>A0A9P8UIX7_9PEZI</name>
<evidence type="ECO:0000256" key="5">
    <source>
        <dbReference type="SAM" id="Phobius"/>
    </source>
</evidence>
<evidence type="ECO:0000256" key="4">
    <source>
        <dbReference type="ARBA" id="ARBA00023136"/>
    </source>
</evidence>